<dbReference type="InterPro" id="IPR000602">
    <property type="entry name" value="Glyco_hydro_38_N"/>
</dbReference>
<dbReference type="PANTHER" id="PTHR11607">
    <property type="entry name" value="ALPHA-MANNOSIDASE"/>
    <property type="match status" value="1"/>
</dbReference>
<evidence type="ECO:0000256" key="5">
    <source>
        <dbReference type="ARBA" id="ARBA00023157"/>
    </source>
</evidence>
<sequence>MRSLPVVLLAAAVSGLHQEGNTASSVAEASSSVKGNEEGKHVLHFVAHTHDDVGWLKTVDDLFKGLRAEIQDSDVESIITTVVQNLEPQWADGAHRKFTYVEMAFFWRWWRGQTTEVREMVKKFVEEGRLQFSNGGWCMHDEAATHYIDMIDQWELGHRFLSDTFKVLPTTGWQIDPFGHSASNAYLQALMGFDGYFFSRADGEDKAKREKEKSLEMLYRSEPSVGAVSDIYTQLQANHYSYPPDFDFDGKPFIQDDPLLFEYNLPEQAQKFASLMEDSFFNRFRSKHIMLTMGNDFNYKNAYHTFRGMDALIKYINSKPDKFSMTAKYSTPADYLSDLSKEALKLPSKGDFSKDLSGERDDFFPYGEHQDAYWTGYFTSRPGIKGLVRSVSALLKSLEKMYLSEALAARAKGTPLPKGARVATESALFSLREALGIAQHHDAVSGTEKQAVNDDYTYRLAEAAQEAHRAAGFFFADRIADLLRANPAPPTPIEPTIELTHCPYANISVCAGTHALSEVGGSVIVAAFNQHEHAKDTILDVPVPAENIRVEDKTPGVSPSVPTAFSVSRNPLVGDEEERAGTWREGQKPYTLTLKLSDLPALSYRLIQLTNMGENAEEKGEEEKEGEEEKMLLETSEYRLEFDKGCDKGSCLKKVTNKKSGLSMEVSHSFAYYKAFEGEGQKSGAYIFKEQPLTEDEKGKEETEGNKIVLTKTQVVKVKAPLNAPCQEAMVFFDAPESLSKDPQAWPAFHAYRICEGIPRIQVRWGVGPLNDDDVGKEVVSLWKTDIESGDLFSTDSNGLQMIERKRFHRPDFSPVWQEEAPSSSNYFPVNSAVFIEEKEKKEKKGANESKPRRLTVVTDRSQGAASLESGQIELMVHRRLRKDDSRGVGEPLEEPGMGLGQEDGSGLRVRGSFFVLLEEPGPKSAFLQRMTEQSVVNSLLVQYSPQKKTETAEASEEAVAVERRLLSTPSFHSSQSGGSFTHLQDLKVSPNLKLLTFAPLLTNFLEERPKSEYQHVLVRLQHLFGKNEALSSGVSEEDIQALEGPADFDLASLFPPSLIGESGLEVVETALSGTVALSEIRRIEWLRETCEAPRVGGLRGSREKAEASEVAENGSSASASAAAKSPANFYRTPPVHEAPRLGSTTVTLKAAEIRTFVVFI</sequence>
<feature type="chain" id="PRO_5017853487" description="Alpha-mannosidase" evidence="7">
    <location>
        <begin position="19"/>
        <end position="1161"/>
    </location>
</feature>
<evidence type="ECO:0000256" key="2">
    <source>
        <dbReference type="ARBA" id="ARBA00022723"/>
    </source>
</evidence>
<feature type="domain" description="Glycoside hydrolase family 38 central" evidence="9">
    <location>
        <begin position="372"/>
        <end position="460"/>
    </location>
</feature>
<dbReference type="InterPro" id="IPR027291">
    <property type="entry name" value="Glyco_hydro_38_N_sf"/>
</dbReference>
<evidence type="ECO:0000256" key="1">
    <source>
        <dbReference type="ARBA" id="ARBA00009792"/>
    </source>
</evidence>
<dbReference type="EC" id="3.2.1.-" evidence="7"/>
<accession>A0A0G4IBA5</accession>
<feature type="region of interest" description="Disordered" evidence="8">
    <location>
        <begin position="1098"/>
        <end position="1126"/>
    </location>
</feature>
<evidence type="ECO:0000313" key="10">
    <source>
        <dbReference type="EMBL" id="CEM54457.1"/>
    </source>
</evidence>
<dbReference type="CDD" id="cd10810">
    <property type="entry name" value="GH38N_AMII_LAM_like"/>
    <property type="match status" value="1"/>
</dbReference>
<dbReference type="GO" id="GO:0030246">
    <property type="term" value="F:carbohydrate binding"/>
    <property type="evidence" value="ECO:0007669"/>
    <property type="project" value="InterPro"/>
</dbReference>
<dbReference type="Gene3D" id="1.20.1270.50">
    <property type="entry name" value="Glycoside hydrolase family 38, central domain"/>
    <property type="match status" value="2"/>
</dbReference>
<proteinExistence type="inferred from homology"/>
<dbReference type="EMBL" id="CDMZ01005788">
    <property type="protein sequence ID" value="CEM54457.1"/>
    <property type="molecule type" value="Genomic_DNA"/>
</dbReference>
<evidence type="ECO:0000256" key="4">
    <source>
        <dbReference type="ARBA" id="ARBA00022833"/>
    </source>
</evidence>
<feature type="signal peptide" evidence="7">
    <location>
        <begin position="1"/>
        <end position="18"/>
    </location>
</feature>
<gene>
    <name evidence="10" type="ORF">Cvel_12783</name>
</gene>
<dbReference type="InterPro" id="IPR011330">
    <property type="entry name" value="Glyco_hydro/deAcase_b/a-brl"/>
</dbReference>
<dbReference type="Pfam" id="PF01074">
    <property type="entry name" value="Glyco_hydro_38N"/>
    <property type="match status" value="1"/>
</dbReference>
<dbReference type="AlphaFoldDB" id="A0A0G4IBA5"/>
<keyword evidence="5" id="KW-1015">Disulfide bond</keyword>
<dbReference type="GO" id="GO:0006013">
    <property type="term" value="P:mannose metabolic process"/>
    <property type="evidence" value="ECO:0007669"/>
    <property type="project" value="InterPro"/>
</dbReference>
<evidence type="ECO:0000256" key="8">
    <source>
        <dbReference type="SAM" id="MobiDB-lite"/>
    </source>
</evidence>
<feature type="region of interest" description="Disordered" evidence="8">
    <location>
        <begin position="885"/>
        <end position="904"/>
    </location>
</feature>
<dbReference type="InterPro" id="IPR015341">
    <property type="entry name" value="Glyco_hydro_38_cen"/>
</dbReference>
<dbReference type="Gene3D" id="2.70.98.30">
    <property type="entry name" value="Golgi alpha-mannosidase II, domain 4"/>
    <property type="match status" value="1"/>
</dbReference>
<evidence type="ECO:0000256" key="6">
    <source>
        <dbReference type="ARBA" id="ARBA00023295"/>
    </source>
</evidence>
<evidence type="ECO:0000259" key="9">
    <source>
        <dbReference type="SMART" id="SM00872"/>
    </source>
</evidence>
<evidence type="ECO:0000256" key="3">
    <source>
        <dbReference type="ARBA" id="ARBA00022801"/>
    </source>
</evidence>
<dbReference type="Pfam" id="PF09261">
    <property type="entry name" value="Alpha-mann_mid"/>
    <property type="match status" value="1"/>
</dbReference>
<keyword evidence="6 7" id="KW-0326">Glycosidase</keyword>
<dbReference type="SUPFAM" id="SSF88713">
    <property type="entry name" value="Glycoside hydrolase/deacetylase"/>
    <property type="match status" value="1"/>
</dbReference>
<dbReference type="InterPro" id="IPR028995">
    <property type="entry name" value="Glyco_hydro_57/38_cen_sf"/>
</dbReference>
<organism evidence="10">
    <name type="scientific">Chromera velia CCMP2878</name>
    <dbReference type="NCBI Taxonomy" id="1169474"/>
    <lineage>
        <taxon>Eukaryota</taxon>
        <taxon>Sar</taxon>
        <taxon>Alveolata</taxon>
        <taxon>Colpodellida</taxon>
        <taxon>Chromeraceae</taxon>
        <taxon>Chromera</taxon>
    </lineage>
</organism>
<dbReference type="InterPro" id="IPR011682">
    <property type="entry name" value="Glyco_hydro_38_C"/>
</dbReference>
<dbReference type="SUPFAM" id="SSF74650">
    <property type="entry name" value="Galactose mutarotase-like"/>
    <property type="match status" value="1"/>
</dbReference>
<dbReference type="InterPro" id="IPR037094">
    <property type="entry name" value="Glyco_hydro_38_cen_sf"/>
</dbReference>
<feature type="compositionally biased region" description="Basic and acidic residues" evidence="8">
    <location>
        <begin position="840"/>
        <end position="852"/>
    </location>
</feature>
<feature type="region of interest" description="Disordered" evidence="8">
    <location>
        <begin position="840"/>
        <end position="863"/>
    </location>
</feature>
<dbReference type="SUPFAM" id="SSF88688">
    <property type="entry name" value="Families 57/38 glycoside transferase middle domain"/>
    <property type="match status" value="1"/>
</dbReference>
<dbReference type="Gene3D" id="2.60.40.1360">
    <property type="match status" value="1"/>
</dbReference>
<dbReference type="InterPro" id="IPR013780">
    <property type="entry name" value="Glyco_hydro_b"/>
</dbReference>
<protein>
    <recommendedName>
        <fullName evidence="7">Alpha-mannosidase</fullName>
        <ecNumber evidence="7">3.2.1.-</ecNumber>
    </recommendedName>
</protein>
<name>A0A0G4IBA5_9ALVE</name>
<dbReference type="FunFam" id="1.20.1270.50:FF:000003">
    <property type="entry name" value="Alpha-mannosidase"/>
    <property type="match status" value="1"/>
</dbReference>
<dbReference type="InterPro" id="IPR050843">
    <property type="entry name" value="Glycosyl_Hydrlase_38"/>
</dbReference>
<dbReference type="GO" id="GO:0004559">
    <property type="term" value="F:alpha-mannosidase activity"/>
    <property type="evidence" value="ECO:0007669"/>
    <property type="project" value="InterPro"/>
</dbReference>
<feature type="compositionally biased region" description="Low complexity" evidence="8">
    <location>
        <begin position="1109"/>
        <end position="1126"/>
    </location>
</feature>
<reference evidence="10" key="1">
    <citation type="submission" date="2014-11" db="EMBL/GenBank/DDBJ databases">
        <authorList>
            <person name="Otto D Thomas"/>
            <person name="Naeem Raeece"/>
        </authorList>
    </citation>
    <scope>NUCLEOTIDE SEQUENCE</scope>
</reference>
<keyword evidence="3 7" id="KW-0378">Hydrolase</keyword>
<dbReference type="Gene3D" id="3.20.110.10">
    <property type="entry name" value="Glycoside hydrolase 38, N terminal domain"/>
    <property type="match status" value="1"/>
</dbReference>
<keyword evidence="7" id="KW-0732">Signal</keyword>
<dbReference type="Pfam" id="PF07748">
    <property type="entry name" value="Glyco_hydro_38C"/>
    <property type="match status" value="1"/>
</dbReference>
<dbReference type="PANTHER" id="PTHR11607:SF3">
    <property type="entry name" value="LYSOSOMAL ALPHA-MANNOSIDASE"/>
    <property type="match status" value="1"/>
</dbReference>
<dbReference type="SMART" id="SM00872">
    <property type="entry name" value="Alpha-mann_mid"/>
    <property type="match status" value="1"/>
</dbReference>
<comment type="cofactor">
    <cofactor evidence="7">
        <name>Zn(2+)</name>
        <dbReference type="ChEBI" id="CHEBI:29105"/>
    </cofactor>
    <text evidence="7">Binds 1 zinc ion per subunit.</text>
</comment>
<dbReference type="GO" id="GO:0046872">
    <property type="term" value="F:metal ion binding"/>
    <property type="evidence" value="ECO:0007669"/>
    <property type="project" value="UniProtKB-KW"/>
</dbReference>
<keyword evidence="4 7" id="KW-0862">Zinc</keyword>
<dbReference type="Gene3D" id="2.60.40.1180">
    <property type="entry name" value="Golgi alpha-mannosidase II"/>
    <property type="match status" value="1"/>
</dbReference>
<evidence type="ECO:0000256" key="7">
    <source>
        <dbReference type="RuleBase" id="RU361199"/>
    </source>
</evidence>
<keyword evidence="2 7" id="KW-0479">Metal-binding</keyword>
<comment type="similarity">
    <text evidence="1 7">Belongs to the glycosyl hydrolase 38 family.</text>
</comment>
<dbReference type="InterPro" id="IPR011013">
    <property type="entry name" value="Gal_mutarotase_sf_dom"/>
</dbReference>
<dbReference type="VEuPathDB" id="CryptoDB:Cvel_12783"/>